<feature type="non-terminal residue" evidence="1">
    <location>
        <position position="1"/>
    </location>
</feature>
<evidence type="ECO:0000313" key="1">
    <source>
        <dbReference type="EMBL" id="KKK68834.1"/>
    </source>
</evidence>
<dbReference type="AlphaFoldDB" id="A0A0F8ZR05"/>
<protein>
    <submittedName>
        <fullName evidence="1">Uncharacterized protein</fullName>
    </submittedName>
</protein>
<accession>A0A0F8ZR05</accession>
<name>A0A0F8ZR05_9ZZZZ</name>
<reference evidence="1" key="1">
    <citation type="journal article" date="2015" name="Nature">
        <title>Complex archaea that bridge the gap between prokaryotes and eukaryotes.</title>
        <authorList>
            <person name="Spang A."/>
            <person name="Saw J.H."/>
            <person name="Jorgensen S.L."/>
            <person name="Zaremba-Niedzwiedzka K."/>
            <person name="Martijn J."/>
            <person name="Lind A.E."/>
            <person name="van Eijk R."/>
            <person name="Schleper C."/>
            <person name="Guy L."/>
            <person name="Ettema T.J."/>
        </authorList>
    </citation>
    <scope>NUCLEOTIDE SEQUENCE</scope>
</reference>
<dbReference type="EMBL" id="LAZR01058948">
    <property type="protein sequence ID" value="KKK68834.1"/>
    <property type="molecule type" value="Genomic_DNA"/>
</dbReference>
<comment type="caution">
    <text evidence="1">The sequence shown here is derived from an EMBL/GenBank/DDBJ whole genome shotgun (WGS) entry which is preliminary data.</text>
</comment>
<proteinExistence type="predicted"/>
<sequence>CVAPRKLAFMSLLNGEKEPASKDLISDQMAFPESFYAKSNPDHFKIIPISAKGVIYTIADWLEK</sequence>
<organism evidence="1">
    <name type="scientific">marine sediment metagenome</name>
    <dbReference type="NCBI Taxonomy" id="412755"/>
    <lineage>
        <taxon>unclassified sequences</taxon>
        <taxon>metagenomes</taxon>
        <taxon>ecological metagenomes</taxon>
    </lineage>
</organism>
<gene>
    <name evidence="1" type="ORF">LCGC14_2940100</name>
</gene>